<dbReference type="NCBIfam" id="TIGR01863">
    <property type="entry name" value="cas_Csd1"/>
    <property type="match status" value="1"/>
</dbReference>
<dbReference type="InterPro" id="IPR010144">
    <property type="entry name" value="CRISPR-assoc_prot_Csd1-typ"/>
</dbReference>
<sequence>MGWLLDLYETYEANLNQVGNTTGQEMTLLPISHTTQTAHIEVRVTPNGEFHSANVITDKNDAITVIPATEKSSSRSGKVVAPYPLHDKLMYVAGDFTEFGGEIKTSENPFSVYINQLKDWVESPYATDQVKSIYKYLQKGQLLKDLINEKIIWLDENGKLLSKWGKKEGKPPIFSVVAGGQESAFVRFTVRDSSKTVDKKVWEDSGMYQSFIQYYNEKLEEKELCYVTGKHLPYTERHANKIRNSADKAKLISANDKNGFTYRGRFSDSKQVATISYDVSQKAHNALKWLINKQGKIIDGRVFLVWGNDLKEVPDITDDGSIFAYDEIVNEQKAIVSTSQYDAEQISRAIDGYKAKLAVGDKVHILVLDSATTGRMAVLYYRSLDKSYYLDKIKEWHTSCIWLHKYRKDTNEKIKPFIGAPAPRDIAFAAYGPKASDKVIKELVERMIPCIVDGQKIPVDILRSSFYRASNPVGMKDWEWEKTLSIACALINKSEGGYSVALDKETNDRDYLFGRLLAIADVLERHALGDDKRATNARRYMNSFAQHPARTWTTIQSALQPYQARLGEKVWYYNKLLDEVGSKIRLEDFNNKPLSGKYLLGFYSQRHELYQKKDKKSISNDIN</sequence>
<dbReference type="CDD" id="cd09757">
    <property type="entry name" value="Cas8c_I-C"/>
    <property type="match status" value="1"/>
</dbReference>
<dbReference type="RefSeq" id="WP_161921829.1">
    <property type="nucleotide sequence ID" value="NZ_JAACYS010000104.1"/>
</dbReference>
<dbReference type="EMBL" id="JAACYS010000104">
    <property type="protein sequence ID" value="NCU19001.1"/>
    <property type="molecule type" value="Genomic_DNA"/>
</dbReference>
<evidence type="ECO:0000313" key="2">
    <source>
        <dbReference type="Proteomes" id="UP000743899"/>
    </source>
</evidence>
<protein>
    <submittedName>
        <fullName evidence="1">Type I-C CRISPR-associated protein Cas8c/Csd1</fullName>
    </submittedName>
</protein>
<evidence type="ECO:0000313" key="1">
    <source>
        <dbReference type="EMBL" id="NCU19001.1"/>
    </source>
</evidence>
<dbReference type="Pfam" id="PF09709">
    <property type="entry name" value="Cas_Csd1"/>
    <property type="match status" value="1"/>
</dbReference>
<gene>
    <name evidence="1" type="primary">cas8c</name>
    <name evidence="1" type="ORF">GW534_15130</name>
</gene>
<proteinExistence type="predicted"/>
<comment type="caution">
    <text evidence="1">The sequence shown here is derived from an EMBL/GenBank/DDBJ whole genome shotgun (WGS) entry which is preliminary data.</text>
</comment>
<name>A0ABX0A6H7_9BACI</name>
<organism evidence="1 2">
    <name type="scientific">Pallidibacillus pasinlerensis</name>
    <dbReference type="NCBI Taxonomy" id="2703818"/>
    <lineage>
        <taxon>Bacteria</taxon>
        <taxon>Bacillati</taxon>
        <taxon>Bacillota</taxon>
        <taxon>Bacilli</taxon>
        <taxon>Bacillales</taxon>
        <taxon>Bacillaceae</taxon>
        <taxon>Pallidibacillus</taxon>
    </lineage>
</organism>
<keyword evidence="2" id="KW-1185">Reference proteome</keyword>
<reference evidence="1 2" key="1">
    <citation type="submission" date="2020-01" db="EMBL/GenBank/DDBJ databases">
        <title>A novel Bacillus sp. from Pasinler.</title>
        <authorList>
            <person name="Adiguzel A."/>
            <person name="Ay H."/>
            <person name="Baltaci M.O."/>
        </authorList>
    </citation>
    <scope>NUCLEOTIDE SEQUENCE [LARGE SCALE GENOMIC DNA]</scope>
    <source>
        <strain evidence="1 2">P1</strain>
    </source>
</reference>
<dbReference type="Proteomes" id="UP000743899">
    <property type="component" value="Unassembled WGS sequence"/>
</dbReference>
<accession>A0ABX0A6H7</accession>